<dbReference type="EMBL" id="BK014849">
    <property type="protein sequence ID" value="DAD78691.1"/>
    <property type="molecule type" value="Genomic_DNA"/>
</dbReference>
<protein>
    <submittedName>
        <fullName evidence="1">Uncharacterized protein</fullName>
    </submittedName>
</protein>
<evidence type="ECO:0000313" key="1">
    <source>
        <dbReference type="EMBL" id="DAD78691.1"/>
    </source>
</evidence>
<sequence>MTSEQRAKYLLPFNLTSILGEEMANLREENEGVNINLK</sequence>
<reference evidence="1" key="1">
    <citation type="journal article" date="2021" name="Proc. Natl. Acad. Sci. U.S.A.">
        <title>A Catalog of Tens of Thousands of Viruses from Human Metagenomes Reveals Hidden Associations with Chronic Diseases.</title>
        <authorList>
            <person name="Tisza M.J."/>
            <person name="Buck C.B."/>
        </authorList>
    </citation>
    <scope>NUCLEOTIDE SEQUENCE</scope>
    <source>
        <strain evidence="1">CtB3v5</strain>
    </source>
</reference>
<accession>A0A8S5M9R6</accession>
<organism evidence="1">
    <name type="scientific">Siphoviridae sp. ctB3v5</name>
    <dbReference type="NCBI Taxonomy" id="2826186"/>
    <lineage>
        <taxon>Viruses</taxon>
        <taxon>Duplodnaviria</taxon>
        <taxon>Heunggongvirae</taxon>
        <taxon>Uroviricota</taxon>
        <taxon>Caudoviricetes</taxon>
    </lineage>
</organism>
<proteinExistence type="predicted"/>
<name>A0A8S5M9R6_9CAUD</name>